<feature type="transmembrane region" description="Helical" evidence="8">
    <location>
        <begin position="31"/>
        <end position="52"/>
    </location>
</feature>
<dbReference type="InterPro" id="IPR003352">
    <property type="entry name" value="PTS_EIIC"/>
</dbReference>
<reference evidence="10 11" key="1">
    <citation type="submission" date="2018-06" db="EMBL/GenBank/DDBJ databases">
        <authorList>
            <consortium name="Pathogen Informatics"/>
            <person name="Doyle S."/>
        </authorList>
    </citation>
    <scope>NUCLEOTIDE SEQUENCE [LARGE SCALE GENOMIC DNA]</scope>
    <source>
        <strain evidence="10 11">NCTC9149</strain>
    </source>
</reference>
<protein>
    <submittedName>
        <fullName evidence="10">PTS system protein</fullName>
    </submittedName>
</protein>
<keyword evidence="6 8" id="KW-1133">Transmembrane helix</keyword>
<dbReference type="PANTHER" id="PTHR33989">
    <property type="match status" value="1"/>
</dbReference>
<proteinExistence type="predicted"/>
<evidence type="ECO:0000256" key="3">
    <source>
        <dbReference type="ARBA" id="ARBA00022475"/>
    </source>
</evidence>
<evidence type="ECO:0000313" key="11">
    <source>
        <dbReference type="Proteomes" id="UP000254571"/>
    </source>
</evidence>
<feature type="transmembrane region" description="Helical" evidence="8">
    <location>
        <begin position="72"/>
        <end position="95"/>
    </location>
</feature>
<evidence type="ECO:0000313" key="10">
    <source>
        <dbReference type="EMBL" id="STW09734.1"/>
    </source>
</evidence>
<dbReference type="GO" id="GO:0005886">
    <property type="term" value="C:plasma membrane"/>
    <property type="evidence" value="ECO:0007669"/>
    <property type="project" value="UniProtKB-SubCell"/>
</dbReference>
<evidence type="ECO:0000256" key="5">
    <source>
        <dbReference type="ARBA" id="ARBA00022692"/>
    </source>
</evidence>
<evidence type="ECO:0000256" key="1">
    <source>
        <dbReference type="ARBA" id="ARBA00004651"/>
    </source>
</evidence>
<evidence type="ECO:0000256" key="8">
    <source>
        <dbReference type="SAM" id="Phobius"/>
    </source>
</evidence>
<feature type="domain" description="Phosphotransferase system EIIC" evidence="9">
    <location>
        <begin position="28"/>
        <end position="116"/>
    </location>
</feature>
<dbReference type="EMBL" id="UGMX01000002">
    <property type="protein sequence ID" value="STW09734.1"/>
    <property type="molecule type" value="Genomic_DNA"/>
</dbReference>
<evidence type="ECO:0000256" key="4">
    <source>
        <dbReference type="ARBA" id="ARBA00022597"/>
    </source>
</evidence>
<evidence type="ECO:0000256" key="6">
    <source>
        <dbReference type="ARBA" id="ARBA00022989"/>
    </source>
</evidence>
<comment type="caution">
    <text evidence="10">The sequence shown here is derived from an EMBL/GenBank/DDBJ whole genome shotgun (WGS) entry which is preliminary data.</text>
</comment>
<sequence length="169" mass="18396">MSRTSFIERYVMPAALKIGGQKHVLSVRDGIILNMPFMLIGSFFLIFAYLPIPGYGEMMASVFGDAWRDKMLYPVKATYDIMALLSAFGIAYRLAEKYRTLDPLSAGAMSLVAFVMDDPAGDALYAGRWFSGATCQRRAAGGDDWQPGTVCGDCDFAAFHGDLPPGGQP</sequence>
<organism evidence="10 11">
    <name type="scientific">Klebsiella grimontii</name>
    <dbReference type="NCBI Taxonomy" id="2058152"/>
    <lineage>
        <taxon>Bacteria</taxon>
        <taxon>Pseudomonadati</taxon>
        <taxon>Pseudomonadota</taxon>
        <taxon>Gammaproteobacteria</taxon>
        <taxon>Enterobacterales</taxon>
        <taxon>Enterobacteriaceae</taxon>
        <taxon>Klebsiella/Raoultella group</taxon>
        <taxon>Klebsiella</taxon>
    </lineage>
</organism>
<keyword evidence="2" id="KW-0813">Transport</keyword>
<dbReference type="Proteomes" id="UP000254571">
    <property type="component" value="Unassembled WGS sequence"/>
</dbReference>
<accession>A0A7H4PBB9</accession>
<dbReference type="Pfam" id="PF02378">
    <property type="entry name" value="PTS_EIIC"/>
    <property type="match status" value="1"/>
</dbReference>
<dbReference type="PANTHER" id="PTHR33989:SF11">
    <property type="entry name" value="LICHENAN PERMEASE IIC COMPONENT"/>
    <property type="match status" value="1"/>
</dbReference>
<dbReference type="GO" id="GO:0009401">
    <property type="term" value="P:phosphoenolpyruvate-dependent sugar phosphotransferase system"/>
    <property type="evidence" value="ECO:0007669"/>
    <property type="project" value="InterPro"/>
</dbReference>
<dbReference type="InterPro" id="IPR051088">
    <property type="entry name" value="PTS_Sugar-EIIC/EIIB"/>
</dbReference>
<dbReference type="GO" id="GO:1901264">
    <property type="term" value="P:carbohydrate derivative transport"/>
    <property type="evidence" value="ECO:0007669"/>
    <property type="project" value="TreeGrafter"/>
</dbReference>
<comment type="subcellular location">
    <subcellularLocation>
        <location evidence="1">Cell membrane</location>
        <topology evidence="1">Multi-pass membrane protein</topology>
    </subcellularLocation>
</comment>
<evidence type="ECO:0000256" key="2">
    <source>
        <dbReference type="ARBA" id="ARBA00022448"/>
    </source>
</evidence>
<evidence type="ECO:0000259" key="9">
    <source>
        <dbReference type="Pfam" id="PF02378"/>
    </source>
</evidence>
<dbReference type="AlphaFoldDB" id="A0A7H4PBB9"/>
<keyword evidence="5 8" id="KW-0812">Transmembrane</keyword>
<evidence type="ECO:0000256" key="7">
    <source>
        <dbReference type="ARBA" id="ARBA00023136"/>
    </source>
</evidence>
<keyword evidence="3" id="KW-1003">Cell membrane</keyword>
<gene>
    <name evidence="10" type="primary">chbC_3</name>
    <name evidence="10" type="ORF">NCTC9149_06236</name>
</gene>
<keyword evidence="7 8" id="KW-0472">Membrane</keyword>
<keyword evidence="4" id="KW-0762">Sugar transport</keyword>
<name>A0A7H4PBB9_9ENTR</name>
<dbReference type="GO" id="GO:0008982">
    <property type="term" value="F:protein-N(PI)-phosphohistidine-sugar phosphotransferase activity"/>
    <property type="evidence" value="ECO:0007669"/>
    <property type="project" value="InterPro"/>
</dbReference>